<name>A0A811UY20_CERCA</name>
<reference evidence="2" key="1">
    <citation type="submission" date="2020-11" db="EMBL/GenBank/DDBJ databases">
        <authorList>
            <person name="Whitehead M."/>
        </authorList>
    </citation>
    <scope>NUCLEOTIDE SEQUENCE</scope>
    <source>
        <strain evidence="2">EGII</strain>
    </source>
</reference>
<evidence type="ECO:0000313" key="2">
    <source>
        <dbReference type="EMBL" id="CAD7003541.1"/>
    </source>
</evidence>
<comment type="caution">
    <text evidence="2">The sequence shown here is derived from an EMBL/GenBank/DDBJ whole genome shotgun (WGS) entry which is preliminary data.</text>
</comment>
<dbReference type="EMBL" id="CAJHJT010000034">
    <property type="protein sequence ID" value="CAD7003541.1"/>
    <property type="molecule type" value="Genomic_DNA"/>
</dbReference>
<organism evidence="2 3">
    <name type="scientific">Ceratitis capitata</name>
    <name type="common">Mediterranean fruit fly</name>
    <name type="synonym">Tephritis capitata</name>
    <dbReference type="NCBI Taxonomy" id="7213"/>
    <lineage>
        <taxon>Eukaryota</taxon>
        <taxon>Metazoa</taxon>
        <taxon>Ecdysozoa</taxon>
        <taxon>Arthropoda</taxon>
        <taxon>Hexapoda</taxon>
        <taxon>Insecta</taxon>
        <taxon>Pterygota</taxon>
        <taxon>Neoptera</taxon>
        <taxon>Endopterygota</taxon>
        <taxon>Diptera</taxon>
        <taxon>Brachycera</taxon>
        <taxon>Muscomorpha</taxon>
        <taxon>Tephritoidea</taxon>
        <taxon>Tephritidae</taxon>
        <taxon>Ceratitis</taxon>
        <taxon>Ceratitis</taxon>
    </lineage>
</organism>
<dbReference type="AlphaFoldDB" id="A0A811UY20"/>
<sequence>MPIHCRAPAVVRSCPLQRRSTIFVTSEDPFEDDEFFKAPTDVKLANNNNNNNGSQLAKSGTGNGSGGGVGGGTGGFQCDDDFNFAKFDENM</sequence>
<keyword evidence="3" id="KW-1185">Reference proteome</keyword>
<dbReference type="Proteomes" id="UP000606786">
    <property type="component" value="Unassembled WGS sequence"/>
</dbReference>
<proteinExistence type="predicted"/>
<accession>A0A811UY20</accession>
<gene>
    <name evidence="2" type="ORF">CCAP1982_LOCUS11991</name>
</gene>
<evidence type="ECO:0000313" key="3">
    <source>
        <dbReference type="Proteomes" id="UP000606786"/>
    </source>
</evidence>
<evidence type="ECO:0000256" key="1">
    <source>
        <dbReference type="SAM" id="MobiDB-lite"/>
    </source>
</evidence>
<feature type="compositionally biased region" description="Gly residues" evidence="1">
    <location>
        <begin position="61"/>
        <end position="75"/>
    </location>
</feature>
<feature type="region of interest" description="Disordered" evidence="1">
    <location>
        <begin position="46"/>
        <end position="77"/>
    </location>
</feature>
<protein>
    <submittedName>
        <fullName evidence="2">(Mediterranean fruit fly) hypothetical protein</fullName>
    </submittedName>
</protein>